<dbReference type="STRING" id="655015.B1812_19050"/>
<gene>
    <name evidence="2" type="ORF">B1812_19050</name>
</gene>
<keyword evidence="1" id="KW-0812">Transmembrane</keyword>
<dbReference type="EMBL" id="CP019948">
    <property type="protein sequence ID" value="ARN82833.1"/>
    <property type="molecule type" value="Genomic_DNA"/>
</dbReference>
<dbReference type="Proteomes" id="UP000193978">
    <property type="component" value="Chromosome"/>
</dbReference>
<feature type="transmembrane region" description="Helical" evidence="1">
    <location>
        <begin position="6"/>
        <end position="23"/>
    </location>
</feature>
<keyword evidence="1" id="KW-0472">Membrane</keyword>
<protein>
    <recommendedName>
        <fullName evidence="4">Potassium-transporting ATPase subunit F</fullName>
    </recommendedName>
</protein>
<evidence type="ECO:0000313" key="3">
    <source>
        <dbReference type="Proteomes" id="UP000193978"/>
    </source>
</evidence>
<dbReference type="KEGG" id="mbry:B1812_19050"/>
<evidence type="ECO:0008006" key="4">
    <source>
        <dbReference type="Google" id="ProtNLM"/>
    </source>
</evidence>
<sequence length="28" mass="3115">MIEPIIGLSAAVLLGLYLVYTLLHPEKF</sequence>
<reference evidence="2 3" key="1">
    <citation type="submission" date="2017-02" db="EMBL/GenBank/DDBJ databases">
        <authorList>
            <person name="Peterson S.W."/>
        </authorList>
    </citation>
    <scope>NUCLEOTIDE SEQUENCE [LARGE SCALE GENOMIC DNA]</scope>
    <source>
        <strain evidence="2 3">S285</strain>
    </source>
</reference>
<keyword evidence="3" id="KW-1185">Reference proteome</keyword>
<organism evidence="2 3">
    <name type="scientific">Methylocystis bryophila</name>
    <dbReference type="NCBI Taxonomy" id="655015"/>
    <lineage>
        <taxon>Bacteria</taxon>
        <taxon>Pseudomonadati</taxon>
        <taxon>Pseudomonadota</taxon>
        <taxon>Alphaproteobacteria</taxon>
        <taxon>Hyphomicrobiales</taxon>
        <taxon>Methylocystaceae</taxon>
        <taxon>Methylocystis</taxon>
    </lineage>
</organism>
<dbReference type="GO" id="GO:0005886">
    <property type="term" value="C:plasma membrane"/>
    <property type="evidence" value="ECO:0007669"/>
    <property type="project" value="InterPro"/>
</dbReference>
<dbReference type="RefSeq" id="WP_085772970.1">
    <property type="nucleotide sequence ID" value="NZ_AP027149.1"/>
</dbReference>
<dbReference type="AlphaFoldDB" id="A0A1W6MZ51"/>
<evidence type="ECO:0000313" key="2">
    <source>
        <dbReference type="EMBL" id="ARN82833.1"/>
    </source>
</evidence>
<name>A0A1W6MZ51_9HYPH</name>
<keyword evidence="1" id="KW-1133">Transmembrane helix</keyword>
<accession>A0A1W6MZ51</accession>
<dbReference type="Pfam" id="PF09604">
    <property type="entry name" value="Potass_KdpF"/>
    <property type="match status" value="1"/>
</dbReference>
<evidence type="ECO:0000256" key="1">
    <source>
        <dbReference type="SAM" id="Phobius"/>
    </source>
</evidence>
<proteinExistence type="predicted"/>
<dbReference type="InterPro" id="IPR011726">
    <property type="entry name" value="KdpF"/>
</dbReference>
<dbReference type="GO" id="GO:0008556">
    <property type="term" value="F:P-type potassium transmembrane transporter activity"/>
    <property type="evidence" value="ECO:0007669"/>
    <property type="project" value="InterPro"/>
</dbReference>